<feature type="transmembrane region" description="Helical" evidence="4">
    <location>
        <begin position="417"/>
        <end position="435"/>
    </location>
</feature>
<feature type="transmembrane region" description="Helical" evidence="4">
    <location>
        <begin position="87"/>
        <end position="105"/>
    </location>
</feature>
<feature type="transmembrane region" description="Helical" evidence="4">
    <location>
        <begin position="590"/>
        <end position="614"/>
    </location>
</feature>
<keyword evidence="6" id="KW-1185">Reference proteome</keyword>
<feature type="transmembrane region" description="Helical" evidence="4">
    <location>
        <begin position="201"/>
        <end position="221"/>
    </location>
</feature>
<reference evidence="5" key="1">
    <citation type="submission" date="2020-11" db="EMBL/GenBank/DDBJ databases">
        <authorList>
            <person name="Tran Van P."/>
        </authorList>
    </citation>
    <scope>NUCLEOTIDE SEQUENCE</scope>
</reference>
<feature type="transmembrane region" description="Helical" evidence="4">
    <location>
        <begin position="145"/>
        <end position="163"/>
    </location>
</feature>
<dbReference type="OrthoDB" id="6503813at2759"/>
<feature type="transmembrane region" description="Helical" evidence="4">
    <location>
        <begin position="354"/>
        <end position="377"/>
    </location>
</feature>
<dbReference type="InterPro" id="IPR036259">
    <property type="entry name" value="MFS_trans_sf"/>
</dbReference>
<dbReference type="PANTHER" id="PTHR23121">
    <property type="entry name" value="SODIUM-DEPENDENT GLUCOSE TRANSPORTER 1"/>
    <property type="match status" value="1"/>
</dbReference>
<dbReference type="Proteomes" id="UP000759131">
    <property type="component" value="Unassembled WGS sequence"/>
</dbReference>
<gene>
    <name evidence="5" type="ORF">OSB1V03_LOCUS3249</name>
</gene>
<feature type="transmembrane region" description="Helical" evidence="4">
    <location>
        <begin position="259"/>
        <end position="280"/>
    </location>
</feature>
<dbReference type="EMBL" id="CAJPIZ010001283">
    <property type="protein sequence ID" value="CAG2103216.1"/>
    <property type="molecule type" value="Genomic_DNA"/>
</dbReference>
<proteinExistence type="predicted"/>
<sequence length="721" mass="80435">MVCGRLGDFWRKPELIYVDKYAYTGILLLTHLIYATSSTTFGPTFVDLQFTVDSSISTISLFPTVFSVGNTLGTLFGLVFKYVNRQLTLICLLLLMAITSTVIPFTREVWQLFLCAFFFGMGAGAWITAYNVWLIEMWQRRAGKVLFLSQVMYGIGSVLGPLIDGPYVTGEPARNETTGAVTIDEPIISVEDRRHKLAVPYMISGGIQIIFPTILVIMFFTRKYQYDNIKRMDSGSGDHTPDPGSGPKLFDRCSQYRRIVMITLIATCLSAVNSLDLIYFNFLSVYLQYIPAHIDATRAAQMASALGTAYTVGQAVNFFVAMILSEKIMIGYHFLITIVSIVGLFFVQHSDTGLWVLSIAVGYGFSLLYPGVLSYTGRYIEITNRLGTILWFSCGAVQFIPPIILVGLVFKYVNRQLTLICLLLLMGITSTVIPFTRQAWQLSLCALLFGMGAGAWITAYNVWLIEMWQRRAGKVLFLSQVMYGIGSVMASFIDGPYVTGEPARNETTGAVNTDEPLISVEDRRHKVSVSYMISGGIQIIFPTILFIMFFTRKYQYNNIKRTDSGSADNSNSDPGPELKLFDRCLPYRRIVIITLIATCLSSVNSLDLIFFNYLSKYLQYIPAHINTTRGAQMTLGLGTAYTVGQVVNFFVSMILSEKIMIGYHFLITIVSIVGLIFVHYSDTGLMVLNITTGYGCRSRSPILDVQLDDIDPLFGGVHSFC</sequence>
<protein>
    <submittedName>
        <fullName evidence="5">Uncharacterized protein</fullName>
    </submittedName>
</protein>
<evidence type="ECO:0000256" key="1">
    <source>
        <dbReference type="ARBA" id="ARBA00022692"/>
    </source>
</evidence>
<feature type="transmembrane region" description="Helical" evidence="4">
    <location>
        <begin position="61"/>
        <end position="80"/>
    </location>
</feature>
<keyword evidence="2 4" id="KW-1133">Transmembrane helix</keyword>
<feature type="transmembrane region" description="Helical" evidence="4">
    <location>
        <begin position="111"/>
        <end position="133"/>
    </location>
</feature>
<dbReference type="EMBL" id="OC855858">
    <property type="protein sequence ID" value="CAD7622786.1"/>
    <property type="molecule type" value="Genomic_DNA"/>
</dbReference>
<feature type="transmembrane region" description="Helical" evidence="4">
    <location>
        <begin position="634"/>
        <end position="655"/>
    </location>
</feature>
<feature type="transmembrane region" description="Helical" evidence="4">
    <location>
        <begin position="389"/>
        <end position="410"/>
    </location>
</feature>
<dbReference type="AlphaFoldDB" id="A0A7R9KGP2"/>
<evidence type="ECO:0000256" key="4">
    <source>
        <dbReference type="SAM" id="Phobius"/>
    </source>
</evidence>
<dbReference type="GO" id="GO:0022857">
    <property type="term" value="F:transmembrane transporter activity"/>
    <property type="evidence" value="ECO:0007669"/>
    <property type="project" value="InterPro"/>
</dbReference>
<evidence type="ECO:0000256" key="2">
    <source>
        <dbReference type="ARBA" id="ARBA00022989"/>
    </source>
</evidence>
<evidence type="ECO:0000256" key="3">
    <source>
        <dbReference type="ARBA" id="ARBA00023136"/>
    </source>
</evidence>
<dbReference type="Gene3D" id="1.20.1250.20">
    <property type="entry name" value="MFS general substrate transporter like domains"/>
    <property type="match status" value="3"/>
</dbReference>
<feature type="transmembrane region" description="Helical" evidence="4">
    <location>
        <begin position="328"/>
        <end position="347"/>
    </location>
</feature>
<dbReference type="PANTHER" id="PTHR23121:SF9">
    <property type="entry name" value="SODIUM-DEPENDENT GLUCOSE TRANSPORTER 1"/>
    <property type="match status" value="1"/>
</dbReference>
<organism evidence="5">
    <name type="scientific">Medioppia subpectinata</name>
    <dbReference type="NCBI Taxonomy" id="1979941"/>
    <lineage>
        <taxon>Eukaryota</taxon>
        <taxon>Metazoa</taxon>
        <taxon>Ecdysozoa</taxon>
        <taxon>Arthropoda</taxon>
        <taxon>Chelicerata</taxon>
        <taxon>Arachnida</taxon>
        <taxon>Acari</taxon>
        <taxon>Acariformes</taxon>
        <taxon>Sarcoptiformes</taxon>
        <taxon>Oribatida</taxon>
        <taxon>Brachypylina</taxon>
        <taxon>Oppioidea</taxon>
        <taxon>Oppiidae</taxon>
        <taxon>Medioppia</taxon>
    </lineage>
</organism>
<feature type="transmembrane region" description="Helical" evidence="4">
    <location>
        <begin position="441"/>
        <end position="463"/>
    </location>
</feature>
<dbReference type="SUPFAM" id="SSF103473">
    <property type="entry name" value="MFS general substrate transporter"/>
    <property type="match status" value="2"/>
</dbReference>
<keyword evidence="1 4" id="KW-0812">Transmembrane</keyword>
<feature type="transmembrane region" description="Helical" evidence="4">
    <location>
        <begin position="21"/>
        <end position="41"/>
    </location>
</feature>
<dbReference type="Pfam" id="PF07690">
    <property type="entry name" value="MFS_1"/>
    <property type="match status" value="1"/>
</dbReference>
<name>A0A7R9KGP2_9ACAR</name>
<feature type="transmembrane region" description="Helical" evidence="4">
    <location>
        <begin position="529"/>
        <end position="551"/>
    </location>
</feature>
<dbReference type="InterPro" id="IPR011701">
    <property type="entry name" value="MFS"/>
</dbReference>
<feature type="transmembrane region" description="Helical" evidence="4">
    <location>
        <begin position="662"/>
        <end position="680"/>
    </location>
</feature>
<evidence type="ECO:0000313" key="5">
    <source>
        <dbReference type="EMBL" id="CAD7622786.1"/>
    </source>
</evidence>
<keyword evidence="3 4" id="KW-0472">Membrane</keyword>
<evidence type="ECO:0000313" key="6">
    <source>
        <dbReference type="Proteomes" id="UP000759131"/>
    </source>
</evidence>
<accession>A0A7R9KGP2</accession>